<sequence>MSVLLRHSLFWIFLIILIRFISISAILNGLNSPYLCRKCGIVLHCPCVKEPPSLWGNPFSATTHWKPCVERRNGGISDIPPENETSGYIFIHAAGWSIEKRKRNSRPHEESVYKSLEERLIREFPKAWRLYGENLFADRCNLVQENDAKEWTDINQFWSNLSNGGAGRDGVIPEPAPG</sequence>
<proteinExistence type="predicted"/>
<keyword evidence="1" id="KW-0812">Transmembrane</keyword>
<name>F6H9D7_VITVI</name>
<dbReference type="STRING" id="29760.F6H9D7"/>
<keyword evidence="1" id="KW-0472">Membrane</keyword>
<evidence type="ECO:0000313" key="2">
    <source>
        <dbReference type="EMBL" id="CCB48830.1"/>
    </source>
</evidence>
<keyword evidence="3" id="KW-1185">Reference proteome</keyword>
<reference evidence="3" key="1">
    <citation type="journal article" date="2007" name="Nature">
        <title>The grapevine genome sequence suggests ancestral hexaploidization in major angiosperm phyla.</title>
        <authorList>
            <consortium name="The French-Italian Public Consortium for Grapevine Genome Characterization."/>
            <person name="Jaillon O."/>
            <person name="Aury J.-M."/>
            <person name="Noel B."/>
            <person name="Policriti A."/>
            <person name="Clepet C."/>
            <person name="Casagrande A."/>
            <person name="Choisne N."/>
            <person name="Aubourg S."/>
            <person name="Vitulo N."/>
            <person name="Jubin C."/>
            <person name="Vezzi A."/>
            <person name="Legeai F."/>
            <person name="Hugueney P."/>
            <person name="Dasilva C."/>
            <person name="Horner D."/>
            <person name="Mica E."/>
            <person name="Jublot D."/>
            <person name="Poulain J."/>
            <person name="Bruyere C."/>
            <person name="Billault A."/>
            <person name="Segurens B."/>
            <person name="Gouyvenoux M."/>
            <person name="Ugarte E."/>
            <person name="Cattonaro F."/>
            <person name="Anthouard V."/>
            <person name="Vico V."/>
            <person name="Del Fabbro C."/>
            <person name="Alaux M."/>
            <person name="Di Gaspero G."/>
            <person name="Dumas V."/>
            <person name="Felice N."/>
            <person name="Paillard S."/>
            <person name="Juman I."/>
            <person name="Moroldo M."/>
            <person name="Scalabrin S."/>
            <person name="Canaguier A."/>
            <person name="Le Clainche I."/>
            <person name="Malacrida G."/>
            <person name="Durand E."/>
            <person name="Pesole G."/>
            <person name="Laucou V."/>
            <person name="Chatelet P."/>
            <person name="Merdinoglu D."/>
            <person name="Delledonne M."/>
            <person name="Pezzotti M."/>
            <person name="Lecharny A."/>
            <person name="Scarpelli C."/>
            <person name="Artiguenave F."/>
            <person name="Pe M.E."/>
            <person name="Valle G."/>
            <person name="Morgante M."/>
            <person name="Caboche M."/>
            <person name="Adam-Blondon A.-F."/>
            <person name="Weissenbach J."/>
            <person name="Quetier F."/>
            <person name="Wincker P."/>
        </authorList>
    </citation>
    <scope>NUCLEOTIDE SEQUENCE [LARGE SCALE GENOMIC DNA]</scope>
    <source>
        <strain evidence="3">cv. Pinot noir / PN40024</strain>
    </source>
</reference>
<keyword evidence="1" id="KW-1133">Transmembrane helix</keyword>
<dbReference type="EMBL" id="FN595500">
    <property type="protein sequence ID" value="CCB48830.1"/>
    <property type="molecule type" value="Genomic_DNA"/>
</dbReference>
<dbReference type="Proteomes" id="UP000009183">
    <property type="component" value="Chromosome 4"/>
</dbReference>
<dbReference type="HOGENOM" id="CLU_1513197_0_0_1"/>
<gene>
    <name evidence="2" type="ordered locus">VIT_04s0069g00140</name>
</gene>
<dbReference type="AlphaFoldDB" id="F6H9D7"/>
<dbReference type="InParanoid" id="F6H9D7"/>
<evidence type="ECO:0000313" key="3">
    <source>
        <dbReference type="Proteomes" id="UP000009183"/>
    </source>
</evidence>
<evidence type="ECO:0000256" key="1">
    <source>
        <dbReference type="SAM" id="Phobius"/>
    </source>
</evidence>
<protein>
    <submittedName>
        <fullName evidence="2">Uncharacterized protein</fullName>
    </submittedName>
</protein>
<organism evidence="2 3">
    <name type="scientific">Vitis vinifera</name>
    <name type="common">Grape</name>
    <dbReference type="NCBI Taxonomy" id="29760"/>
    <lineage>
        <taxon>Eukaryota</taxon>
        <taxon>Viridiplantae</taxon>
        <taxon>Streptophyta</taxon>
        <taxon>Embryophyta</taxon>
        <taxon>Tracheophyta</taxon>
        <taxon>Spermatophyta</taxon>
        <taxon>Magnoliopsida</taxon>
        <taxon>eudicotyledons</taxon>
        <taxon>Gunneridae</taxon>
        <taxon>Pentapetalae</taxon>
        <taxon>rosids</taxon>
        <taxon>Vitales</taxon>
        <taxon>Vitaceae</taxon>
        <taxon>Viteae</taxon>
        <taxon>Vitis</taxon>
    </lineage>
</organism>
<accession>F6H9D7</accession>
<dbReference type="PaxDb" id="29760-VIT_04s0069g00140.t01"/>
<dbReference type="eggNOG" id="ENOG502QU4K">
    <property type="taxonomic scope" value="Eukaryota"/>
</dbReference>
<feature type="transmembrane region" description="Helical" evidence="1">
    <location>
        <begin position="9"/>
        <end position="30"/>
    </location>
</feature>